<keyword evidence="6" id="KW-1185">Reference proteome</keyword>
<evidence type="ECO:0000256" key="1">
    <source>
        <dbReference type="SAM" id="MobiDB-lite"/>
    </source>
</evidence>
<organism evidence="5 6">
    <name type="scientific">Streptomyces alkaliterrae</name>
    <dbReference type="NCBI Taxonomy" id="2213162"/>
    <lineage>
        <taxon>Bacteria</taxon>
        <taxon>Bacillati</taxon>
        <taxon>Actinomycetota</taxon>
        <taxon>Actinomycetes</taxon>
        <taxon>Kitasatosporales</taxon>
        <taxon>Streptomycetaceae</taxon>
        <taxon>Streptomyces</taxon>
    </lineage>
</organism>
<reference evidence="7" key="2">
    <citation type="submission" date="2020-05" db="EMBL/GenBank/DDBJ databases">
        <title>Classification of alakaliphilic streptomycetes isolated from an alkaline soil next to Lonar Crater, India and a proposal for the recognition of Streptomyces alkaliterrae sp. nov.</title>
        <authorList>
            <person name="Golinska P."/>
        </authorList>
    </citation>
    <scope>NUCLEOTIDE SEQUENCE [LARGE SCALE GENOMIC DNA]</scope>
    <source>
        <strain evidence="7">OF8</strain>
    </source>
</reference>
<dbReference type="OrthoDB" id="3296153at2"/>
<feature type="transmembrane region" description="Helical" evidence="2">
    <location>
        <begin position="152"/>
        <end position="170"/>
    </location>
</feature>
<feature type="transmembrane region" description="Helical" evidence="2">
    <location>
        <begin position="42"/>
        <end position="64"/>
    </location>
</feature>
<feature type="region of interest" description="Disordered" evidence="1">
    <location>
        <begin position="192"/>
        <end position="214"/>
    </location>
</feature>
<feature type="domain" description="VanZ-like" evidence="3">
    <location>
        <begin position="49"/>
        <end position="169"/>
    </location>
</feature>
<evidence type="ECO:0000313" key="5">
    <source>
        <dbReference type="EMBL" id="MQS04092.1"/>
    </source>
</evidence>
<protein>
    <submittedName>
        <fullName evidence="5">VanZ family protein</fullName>
    </submittedName>
</protein>
<proteinExistence type="predicted"/>
<dbReference type="InterPro" id="IPR006976">
    <property type="entry name" value="VanZ-like"/>
</dbReference>
<dbReference type="EMBL" id="VJYK02000239">
    <property type="protein sequence ID" value="MQS04092.1"/>
    <property type="molecule type" value="Genomic_DNA"/>
</dbReference>
<sequence>MGNVHFEIPAAAVLGPLLAVFGLVVGVRAARRRAGWTGARAVTRLAVAGYAAGVLSVTVLPVVVTWGEYANLMPWHSQVDLIPLLYADFRGFSLNVLMLVPFGLLVPLMSARGSSLARVAALSAAVSLSIEIAQLLAYLLYNQARTVEVNDLIANTLGGMVGYLAFLLLSRVPASAGVLRAFALPGSAAASHGVRHGGDSSAARPSDAGLGTGR</sequence>
<gene>
    <name evidence="5" type="ORF">FNX44_019895</name>
    <name evidence="4" type="ORF">H3147_20465</name>
</gene>
<accession>A0A5P0YX62</accession>
<dbReference type="AlphaFoldDB" id="A0A5P0YX62"/>
<reference evidence="5 6" key="1">
    <citation type="submission" date="2019-10" db="EMBL/GenBank/DDBJ databases">
        <title>Streptomyces sp. nov., a novel actinobacterium isolated from alkaline environment.</title>
        <authorList>
            <person name="Golinska P."/>
        </authorList>
    </citation>
    <scope>NUCLEOTIDE SEQUENCE [LARGE SCALE GENOMIC DNA]</scope>
    <source>
        <strain evidence="5 6">OF1</strain>
    </source>
</reference>
<comment type="caution">
    <text evidence="5">The sequence shown here is derived from an EMBL/GenBank/DDBJ whole genome shotgun (WGS) entry which is preliminary data.</text>
</comment>
<dbReference type="RefSeq" id="WP_143649754.1">
    <property type="nucleotide sequence ID" value="NZ_JABJXA010000149.1"/>
</dbReference>
<evidence type="ECO:0000313" key="7">
    <source>
        <dbReference type="Proteomes" id="UP000517765"/>
    </source>
</evidence>
<evidence type="ECO:0000313" key="4">
    <source>
        <dbReference type="EMBL" id="MBB1261177.1"/>
    </source>
</evidence>
<keyword evidence="2" id="KW-0812">Transmembrane</keyword>
<keyword evidence="2" id="KW-0472">Membrane</keyword>
<dbReference type="EMBL" id="JABJXA010000149">
    <property type="protein sequence ID" value="MBB1261177.1"/>
    <property type="molecule type" value="Genomic_DNA"/>
</dbReference>
<reference evidence="4" key="3">
    <citation type="journal article" name="Syst. Appl. Microbiol.">
        <title>Streptomyces alkaliterrae sp. nov., isolated from an alkaline soil, and emended descriptions of Streptomyces alkaliphilus, Streptomyces calidiresistens and Streptomyces durbertensis.</title>
        <authorList>
            <person name="Swiecimska M."/>
            <person name="Golinska P."/>
            <person name="Nouioui I."/>
            <person name="Wypij M."/>
            <person name="Rai M."/>
            <person name="Sangal V."/>
            <person name="Goodfellow M."/>
        </authorList>
    </citation>
    <scope>NUCLEOTIDE SEQUENCE</scope>
    <source>
        <strain evidence="4">OF8</strain>
    </source>
</reference>
<dbReference type="PANTHER" id="PTHR36834">
    <property type="entry name" value="MEMBRANE PROTEIN-RELATED"/>
    <property type="match status" value="1"/>
</dbReference>
<feature type="transmembrane region" description="Helical" evidence="2">
    <location>
        <begin position="84"/>
        <end position="107"/>
    </location>
</feature>
<evidence type="ECO:0000313" key="6">
    <source>
        <dbReference type="Proteomes" id="UP000320857"/>
    </source>
</evidence>
<dbReference type="Pfam" id="PF04892">
    <property type="entry name" value="VanZ"/>
    <property type="match status" value="1"/>
</dbReference>
<evidence type="ECO:0000256" key="2">
    <source>
        <dbReference type="SAM" id="Phobius"/>
    </source>
</evidence>
<feature type="transmembrane region" description="Helical" evidence="2">
    <location>
        <begin position="119"/>
        <end position="140"/>
    </location>
</feature>
<feature type="transmembrane region" description="Helical" evidence="2">
    <location>
        <begin position="6"/>
        <end position="30"/>
    </location>
</feature>
<dbReference type="Proteomes" id="UP000517765">
    <property type="component" value="Unassembled WGS sequence"/>
</dbReference>
<name>A0A5P0YX62_9ACTN</name>
<evidence type="ECO:0000259" key="3">
    <source>
        <dbReference type="Pfam" id="PF04892"/>
    </source>
</evidence>
<keyword evidence="2" id="KW-1133">Transmembrane helix</keyword>
<dbReference type="InterPro" id="IPR053150">
    <property type="entry name" value="Teicoplanin_resist-assoc"/>
</dbReference>
<dbReference type="PANTHER" id="PTHR36834:SF1">
    <property type="entry name" value="INTEGRAL MEMBRANE PROTEIN"/>
    <property type="match status" value="1"/>
</dbReference>
<dbReference type="Proteomes" id="UP000320857">
    <property type="component" value="Unassembled WGS sequence"/>
</dbReference>